<dbReference type="EMBL" id="CP002116">
    <property type="protein sequence ID" value="ADK79728.1"/>
    <property type="molecule type" value="Genomic_DNA"/>
</dbReference>
<name>E1RBJ8_SEDSS</name>
<keyword evidence="7" id="KW-0234">DNA repair</keyword>
<dbReference type="HOGENOM" id="CLU_000445_52_2_12"/>
<accession>E1RBJ8</accession>
<dbReference type="KEGG" id="ssm:Spirs_0583"/>
<feature type="region of interest" description="Disordered" evidence="9">
    <location>
        <begin position="36"/>
        <end position="55"/>
    </location>
</feature>
<comment type="catalytic activity">
    <reaction evidence="8">
        <text>a 6-O-methyl-2'-deoxyguanosine in DNA + L-cysteinyl-[protein] = S-methyl-L-cysteinyl-[protein] + a 2'-deoxyguanosine in DNA</text>
        <dbReference type="Rhea" id="RHEA:24000"/>
        <dbReference type="Rhea" id="RHEA-COMP:10131"/>
        <dbReference type="Rhea" id="RHEA-COMP:10132"/>
        <dbReference type="Rhea" id="RHEA-COMP:11367"/>
        <dbReference type="Rhea" id="RHEA-COMP:11368"/>
        <dbReference type="ChEBI" id="CHEBI:29950"/>
        <dbReference type="ChEBI" id="CHEBI:82612"/>
        <dbReference type="ChEBI" id="CHEBI:85445"/>
        <dbReference type="ChEBI" id="CHEBI:85448"/>
        <dbReference type="EC" id="2.1.1.63"/>
    </reaction>
</comment>
<dbReference type="InterPro" id="IPR014048">
    <property type="entry name" value="MethylDNA_cys_MeTrfase_DNA-bd"/>
</dbReference>
<evidence type="ECO:0000256" key="5">
    <source>
        <dbReference type="ARBA" id="ARBA00022679"/>
    </source>
</evidence>
<evidence type="ECO:0000256" key="9">
    <source>
        <dbReference type="SAM" id="MobiDB-lite"/>
    </source>
</evidence>
<dbReference type="AlphaFoldDB" id="E1RBJ8"/>
<dbReference type="RefSeq" id="WP_013253192.1">
    <property type="nucleotide sequence ID" value="NC_014364.1"/>
</dbReference>
<dbReference type="NCBIfam" id="TIGR00589">
    <property type="entry name" value="ogt"/>
    <property type="match status" value="1"/>
</dbReference>
<dbReference type="InterPro" id="IPR036388">
    <property type="entry name" value="WH-like_DNA-bd_sf"/>
</dbReference>
<protein>
    <recommendedName>
        <fullName evidence="3">methylated-DNA--[protein]-cysteine S-methyltransferase</fullName>
        <ecNumber evidence="3">2.1.1.63</ecNumber>
    </recommendedName>
</protein>
<keyword evidence="5" id="KW-0808">Transferase</keyword>
<evidence type="ECO:0000256" key="7">
    <source>
        <dbReference type="ARBA" id="ARBA00023204"/>
    </source>
</evidence>
<evidence type="ECO:0000256" key="4">
    <source>
        <dbReference type="ARBA" id="ARBA00022603"/>
    </source>
</evidence>
<sequence>MVMKAWQLDRDFSLGTMRMQVTESGELFSLRFVDRNSPMTEEQRPPRQASPYPPLPEEAERVLSSTIDQLREYFAGKRSGFDLAYHHTGGPFAEKVYSEVSRIPPGETRTYRQIAEAIGKPTAARAVAGALAANTLLIIIPCHRGVPSSGGVGNYRDGTRKKGELIALEKRLYGTSCE</sequence>
<dbReference type="OrthoDB" id="9783680at2"/>
<dbReference type="Gene3D" id="3.30.160.70">
    <property type="entry name" value="Methylated DNA-protein cysteine methyltransferase domain"/>
    <property type="match status" value="1"/>
</dbReference>
<organism evidence="11 12">
    <name type="scientific">Sediminispirochaeta smaragdinae (strain DSM 11293 / JCM 15392 / SEBR 4228)</name>
    <name type="common">Spirochaeta smaragdinae</name>
    <dbReference type="NCBI Taxonomy" id="573413"/>
    <lineage>
        <taxon>Bacteria</taxon>
        <taxon>Pseudomonadati</taxon>
        <taxon>Spirochaetota</taxon>
        <taxon>Spirochaetia</taxon>
        <taxon>Spirochaetales</taxon>
        <taxon>Spirochaetaceae</taxon>
        <taxon>Sediminispirochaeta</taxon>
    </lineage>
</organism>
<keyword evidence="4" id="KW-0489">Methyltransferase</keyword>
<dbReference type="GO" id="GO:0032259">
    <property type="term" value="P:methylation"/>
    <property type="evidence" value="ECO:0007669"/>
    <property type="project" value="UniProtKB-KW"/>
</dbReference>
<evidence type="ECO:0000256" key="6">
    <source>
        <dbReference type="ARBA" id="ARBA00022763"/>
    </source>
</evidence>
<feature type="domain" description="Methylated-DNA-[protein]-cysteine S-methyltransferase DNA binding" evidence="10">
    <location>
        <begin position="91"/>
        <end position="170"/>
    </location>
</feature>
<keyword evidence="6" id="KW-0227">DNA damage</keyword>
<evidence type="ECO:0000256" key="3">
    <source>
        <dbReference type="ARBA" id="ARBA00011918"/>
    </source>
</evidence>
<proteinExistence type="inferred from homology"/>
<dbReference type="EC" id="2.1.1.63" evidence="3"/>
<dbReference type="InterPro" id="IPR036631">
    <property type="entry name" value="MGMT_N_sf"/>
</dbReference>
<dbReference type="SUPFAM" id="SSF46767">
    <property type="entry name" value="Methylated DNA-protein cysteine methyltransferase, C-terminal domain"/>
    <property type="match status" value="1"/>
</dbReference>
<reference evidence="11 12" key="1">
    <citation type="journal article" date="2010" name="Stand. Genomic Sci.">
        <title>Complete genome sequence of Spirochaeta smaragdinae type strain (SEBR 4228).</title>
        <authorList>
            <person name="Mavromatis K."/>
            <person name="Yasawong M."/>
            <person name="Chertkov O."/>
            <person name="Lapidus A."/>
            <person name="Lucas S."/>
            <person name="Nolan M."/>
            <person name="Del Rio T.G."/>
            <person name="Tice H."/>
            <person name="Cheng J.F."/>
            <person name="Pitluck S."/>
            <person name="Liolios K."/>
            <person name="Ivanova N."/>
            <person name="Tapia R."/>
            <person name="Han C."/>
            <person name="Bruce D."/>
            <person name="Goodwin L."/>
            <person name="Pati A."/>
            <person name="Chen A."/>
            <person name="Palaniappan K."/>
            <person name="Land M."/>
            <person name="Hauser L."/>
            <person name="Chang Y.J."/>
            <person name="Jeffries C.D."/>
            <person name="Detter J.C."/>
            <person name="Rohde M."/>
            <person name="Brambilla E."/>
            <person name="Spring S."/>
            <person name="Goker M."/>
            <person name="Sikorski J."/>
            <person name="Woyke T."/>
            <person name="Bristow J."/>
            <person name="Eisen J.A."/>
            <person name="Markowitz V."/>
            <person name="Hugenholtz P."/>
            <person name="Klenk H.P."/>
            <person name="Kyrpides N.C."/>
        </authorList>
    </citation>
    <scope>NUCLEOTIDE SEQUENCE [LARGE SCALE GENOMIC DNA]</scope>
    <source>
        <strain evidence="12">DSM 11293 / JCM 15392 / SEBR 4228</strain>
    </source>
</reference>
<comment type="catalytic activity">
    <reaction evidence="1">
        <text>a 4-O-methyl-thymidine in DNA + L-cysteinyl-[protein] = a thymidine in DNA + S-methyl-L-cysteinyl-[protein]</text>
        <dbReference type="Rhea" id="RHEA:53428"/>
        <dbReference type="Rhea" id="RHEA-COMP:10131"/>
        <dbReference type="Rhea" id="RHEA-COMP:10132"/>
        <dbReference type="Rhea" id="RHEA-COMP:13555"/>
        <dbReference type="Rhea" id="RHEA-COMP:13556"/>
        <dbReference type="ChEBI" id="CHEBI:29950"/>
        <dbReference type="ChEBI" id="CHEBI:82612"/>
        <dbReference type="ChEBI" id="CHEBI:137386"/>
        <dbReference type="ChEBI" id="CHEBI:137387"/>
        <dbReference type="EC" id="2.1.1.63"/>
    </reaction>
</comment>
<dbReference type="GO" id="GO:0006281">
    <property type="term" value="P:DNA repair"/>
    <property type="evidence" value="ECO:0007669"/>
    <property type="project" value="UniProtKB-KW"/>
</dbReference>
<dbReference type="PANTHER" id="PTHR10815">
    <property type="entry name" value="METHYLATED-DNA--PROTEIN-CYSTEINE METHYLTRANSFERASE"/>
    <property type="match status" value="1"/>
</dbReference>
<evidence type="ECO:0000259" key="10">
    <source>
        <dbReference type="Pfam" id="PF01035"/>
    </source>
</evidence>
<dbReference type="PANTHER" id="PTHR10815:SF5">
    <property type="entry name" value="METHYLATED-DNA--PROTEIN-CYSTEINE METHYLTRANSFERASE"/>
    <property type="match status" value="1"/>
</dbReference>
<dbReference type="Gene3D" id="1.10.10.10">
    <property type="entry name" value="Winged helix-like DNA-binding domain superfamily/Winged helix DNA-binding domain"/>
    <property type="match status" value="1"/>
</dbReference>
<dbReference type="InterPro" id="IPR036217">
    <property type="entry name" value="MethylDNA_cys_MeTrfase_DNAb"/>
</dbReference>
<keyword evidence="12" id="KW-1185">Reference proteome</keyword>
<dbReference type="Proteomes" id="UP000002318">
    <property type="component" value="Chromosome"/>
</dbReference>
<evidence type="ECO:0000313" key="12">
    <source>
        <dbReference type="Proteomes" id="UP000002318"/>
    </source>
</evidence>
<dbReference type="Pfam" id="PF01035">
    <property type="entry name" value="DNA_binding_1"/>
    <property type="match status" value="1"/>
</dbReference>
<evidence type="ECO:0000256" key="1">
    <source>
        <dbReference type="ARBA" id="ARBA00001286"/>
    </source>
</evidence>
<dbReference type="SUPFAM" id="SSF53155">
    <property type="entry name" value="Methylated DNA-protein cysteine methyltransferase domain"/>
    <property type="match status" value="1"/>
</dbReference>
<dbReference type="STRING" id="573413.Spirs_0583"/>
<gene>
    <name evidence="11" type="ordered locus">Spirs_0583</name>
</gene>
<dbReference type="GO" id="GO:0003908">
    <property type="term" value="F:methylated-DNA-[protein]-cysteine S-methyltransferase activity"/>
    <property type="evidence" value="ECO:0007669"/>
    <property type="project" value="UniProtKB-EC"/>
</dbReference>
<dbReference type="FunFam" id="1.10.10.10:FF:000214">
    <property type="entry name" value="Methylated-DNA--protein-cysteine methyltransferase"/>
    <property type="match status" value="1"/>
</dbReference>
<evidence type="ECO:0000256" key="2">
    <source>
        <dbReference type="ARBA" id="ARBA00008711"/>
    </source>
</evidence>
<evidence type="ECO:0000256" key="8">
    <source>
        <dbReference type="ARBA" id="ARBA00049348"/>
    </source>
</evidence>
<dbReference type="CDD" id="cd06445">
    <property type="entry name" value="ATase"/>
    <property type="match status" value="1"/>
</dbReference>
<evidence type="ECO:0000313" key="11">
    <source>
        <dbReference type="EMBL" id="ADK79728.1"/>
    </source>
</evidence>
<comment type="similarity">
    <text evidence="2">Belongs to the MGMT family.</text>
</comment>
<dbReference type="eggNOG" id="COG0350">
    <property type="taxonomic scope" value="Bacteria"/>
</dbReference>